<comment type="subcellular location">
    <subcellularLocation>
        <location evidence="1">Nucleus</location>
    </subcellularLocation>
</comment>
<feature type="domain" description="Transcription factor CBF/NF-Y/archaeal histone" evidence="4">
    <location>
        <begin position="67"/>
        <end position="130"/>
    </location>
</feature>
<protein>
    <recommendedName>
        <fullName evidence="4">Transcription factor CBF/NF-Y/archaeal histone domain-containing protein</fullName>
    </recommendedName>
</protein>
<dbReference type="GO" id="GO:0046982">
    <property type="term" value="F:protein heterodimerization activity"/>
    <property type="evidence" value="ECO:0007669"/>
    <property type="project" value="InterPro"/>
</dbReference>
<gene>
    <name evidence="5" type="primary">100632272</name>
</gene>
<feature type="compositionally biased region" description="Polar residues" evidence="3">
    <location>
        <begin position="51"/>
        <end position="61"/>
    </location>
</feature>
<organism evidence="5">
    <name type="scientific">Amphimedon queenslandica</name>
    <name type="common">Sponge</name>
    <dbReference type="NCBI Taxonomy" id="400682"/>
    <lineage>
        <taxon>Eukaryota</taxon>
        <taxon>Metazoa</taxon>
        <taxon>Porifera</taxon>
        <taxon>Demospongiae</taxon>
        <taxon>Heteroscleromorpha</taxon>
        <taxon>Haplosclerida</taxon>
        <taxon>Niphatidae</taxon>
        <taxon>Amphimedon</taxon>
    </lineage>
</organism>
<dbReference type="Pfam" id="PF00808">
    <property type="entry name" value="CBFD_NFYB_HMF"/>
    <property type="match status" value="1"/>
</dbReference>
<dbReference type="InParanoid" id="A0A1X7VNR4"/>
<keyword evidence="6" id="KW-1185">Reference proteome</keyword>
<dbReference type="EnsemblMetazoa" id="XM_003383504.3">
    <property type="protein sequence ID" value="XP_003383552.1"/>
    <property type="gene ID" value="LOC100632272"/>
</dbReference>
<dbReference type="SUPFAM" id="SSF47113">
    <property type="entry name" value="Histone-fold"/>
    <property type="match status" value="1"/>
</dbReference>
<evidence type="ECO:0000313" key="6">
    <source>
        <dbReference type="Proteomes" id="UP000007879"/>
    </source>
</evidence>
<name>A0A1X7VNR4_AMPQE</name>
<dbReference type="OrthoDB" id="636685at2759"/>
<evidence type="ECO:0000256" key="3">
    <source>
        <dbReference type="SAM" id="MobiDB-lite"/>
    </source>
</evidence>
<feature type="region of interest" description="Disordered" evidence="3">
    <location>
        <begin position="1"/>
        <end position="61"/>
    </location>
</feature>
<reference evidence="6" key="1">
    <citation type="journal article" date="2010" name="Nature">
        <title>The Amphimedon queenslandica genome and the evolution of animal complexity.</title>
        <authorList>
            <person name="Srivastava M."/>
            <person name="Simakov O."/>
            <person name="Chapman J."/>
            <person name="Fahey B."/>
            <person name="Gauthier M.E."/>
            <person name="Mitros T."/>
            <person name="Richards G.S."/>
            <person name="Conaco C."/>
            <person name="Dacre M."/>
            <person name="Hellsten U."/>
            <person name="Larroux C."/>
            <person name="Putnam N.H."/>
            <person name="Stanke M."/>
            <person name="Adamska M."/>
            <person name="Darling A."/>
            <person name="Degnan S.M."/>
            <person name="Oakley T.H."/>
            <person name="Plachetzki D.C."/>
            <person name="Zhai Y."/>
            <person name="Adamski M."/>
            <person name="Calcino A."/>
            <person name="Cummins S.F."/>
            <person name="Goodstein D.M."/>
            <person name="Harris C."/>
            <person name="Jackson D.J."/>
            <person name="Leys S.P."/>
            <person name="Shu S."/>
            <person name="Woodcroft B.J."/>
            <person name="Vervoort M."/>
            <person name="Kosik K.S."/>
            <person name="Manning G."/>
            <person name="Degnan B.M."/>
            <person name="Rokhsar D.S."/>
        </authorList>
    </citation>
    <scope>NUCLEOTIDE SEQUENCE [LARGE SCALE GENOMIC DNA]</scope>
</reference>
<dbReference type="AlphaFoldDB" id="A0A1X7VNR4"/>
<feature type="compositionally biased region" description="Polar residues" evidence="3">
    <location>
        <begin position="29"/>
        <end position="42"/>
    </location>
</feature>
<dbReference type="Gene3D" id="1.10.20.10">
    <property type="entry name" value="Histone, subunit A"/>
    <property type="match status" value="1"/>
</dbReference>
<reference evidence="5" key="2">
    <citation type="submission" date="2017-05" db="UniProtKB">
        <authorList>
            <consortium name="EnsemblMetazoa"/>
        </authorList>
    </citation>
    <scope>IDENTIFICATION</scope>
</reference>
<sequence>MEESMEPDEHLEVDPSDIASDNNNDNNGLEVNSEPTNNSSILEANLEEGSAENQQDNASYISKSKVSLPLSKVKSIIKSDPDVAMTGSEAVYLMTKMTEMFIGHIANKAHYYTKLGKRKTVQDRDIIACVTNNDELAFLEGILETEAK</sequence>
<evidence type="ECO:0000259" key="4">
    <source>
        <dbReference type="Pfam" id="PF00808"/>
    </source>
</evidence>
<dbReference type="CDD" id="cd22929">
    <property type="entry name" value="HFD_POLE4-like"/>
    <property type="match status" value="1"/>
</dbReference>
<proteinExistence type="predicted"/>
<evidence type="ECO:0000256" key="2">
    <source>
        <dbReference type="ARBA" id="ARBA00023242"/>
    </source>
</evidence>
<dbReference type="PANTHER" id="PTHR10252:SF79">
    <property type="entry name" value="DNA POLYMERASE EPSILON SUBUNIT 4"/>
    <property type="match status" value="1"/>
</dbReference>
<dbReference type="InterPro" id="IPR009072">
    <property type="entry name" value="Histone-fold"/>
</dbReference>
<dbReference type="GO" id="GO:0008622">
    <property type="term" value="C:epsilon DNA polymerase complex"/>
    <property type="evidence" value="ECO:0007669"/>
    <property type="project" value="TreeGrafter"/>
</dbReference>
<dbReference type="Proteomes" id="UP000007879">
    <property type="component" value="Unassembled WGS sequence"/>
</dbReference>
<dbReference type="PANTHER" id="PTHR10252">
    <property type="entry name" value="HISTONE-LIKE TRANSCRIPTION FACTOR CCAAT-RELATED"/>
    <property type="match status" value="1"/>
</dbReference>
<evidence type="ECO:0000313" key="5">
    <source>
        <dbReference type="EnsemblMetazoa" id="Aqu2.1.41480_001"/>
    </source>
</evidence>
<keyword evidence="2" id="KW-0539">Nucleus</keyword>
<dbReference type="GO" id="GO:0006261">
    <property type="term" value="P:DNA-templated DNA replication"/>
    <property type="evidence" value="ECO:0007669"/>
    <property type="project" value="TreeGrafter"/>
</dbReference>
<evidence type="ECO:0000256" key="1">
    <source>
        <dbReference type="ARBA" id="ARBA00004123"/>
    </source>
</evidence>
<dbReference type="EnsemblMetazoa" id="Aqu2.1.41480_001">
    <property type="protein sequence ID" value="Aqu2.1.41480_001"/>
    <property type="gene ID" value="Aqu2.1.41480"/>
</dbReference>
<dbReference type="KEGG" id="aqu:100632272"/>
<dbReference type="InterPro" id="IPR003958">
    <property type="entry name" value="CBFA_NFYB_domain"/>
</dbReference>
<dbReference type="eggNOG" id="KOG1658">
    <property type="taxonomic scope" value="Eukaryota"/>
</dbReference>
<dbReference type="InterPro" id="IPR050568">
    <property type="entry name" value="Transcr_DNA_Rep_Reg"/>
</dbReference>
<accession>A0A1X7VNR4</accession>
<dbReference type="STRING" id="400682.A0A1X7VNR4"/>